<dbReference type="PATRIC" id="fig|76936.10.peg.110"/>
<proteinExistence type="predicted"/>
<dbReference type="EMBL" id="JRPF02000007">
    <property type="protein sequence ID" value="TLD78261.1"/>
    <property type="molecule type" value="Genomic_DNA"/>
</dbReference>
<dbReference type="InterPro" id="IPR051532">
    <property type="entry name" value="Ester_Hydrolysis_Enzymes"/>
</dbReference>
<dbReference type="CDD" id="cd01829">
    <property type="entry name" value="SGNH_hydrolase_peri2"/>
    <property type="match status" value="1"/>
</dbReference>
<reference evidence="5" key="2">
    <citation type="submission" date="2015-11" db="EMBL/GenBank/DDBJ databases">
        <authorList>
            <person name="Anvar S.Y."/>
        </authorList>
    </citation>
    <scope>NUCLEOTIDE SEQUENCE [LARGE SCALE GENOMIC DNA]</scope>
</reference>
<keyword evidence="4" id="KW-1185">Reference proteome</keyword>
<evidence type="ECO:0000313" key="4">
    <source>
        <dbReference type="Proteomes" id="UP000029925"/>
    </source>
</evidence>
<organism evidence="2 5">
    <name type="scientific">Helicobacter typhlonius</name>
    <dbReference type="NCBI Taxonomy" id="76936"/>
    <lineage>
        <taxon>Bacteria</taxon>
        <taxon>Pseudomonadati</taxon>
        <taxon>Campylobacterota</taxon>
        <taxon>Epsilonproteobacteria</taxon>
        <taxon>Campylobacterales</taxon>
        <taxon>Helicobacteraceae</taxon>
        <taxon>Helicobacter</taxon>
    </lineage>
</organism>
<dbReference type="STRING" id="76936.BN2458_PEG0112"/>
<dbReference type="OrthoDB" id="445620at2"/>
<dbReference type="Proteomes" id="UP000064525">
    <property type="component" value="Chromosome I"/>
</dbReference>
<evidence type="ECO:0000313" key="5">
    <source>
        <dbReference type="Proteomes" id="UP000064525"/>
    </source>
</evidence>
<sequence>MKQAKFAFIIFATLVQLIVILHSQITTYVEQQYHNFTESSNPFTQFLGTIYQATMLQDYAIFTYADSAMAHLEQAFNNVANDVLALLDVSLVSETKIESSTEKPQKHTDFKPTQEVIESHISSAEIPAEIQSQAQQERTSSPQEAQILPNEPLPTQDIKNAEEKAGDENIESASSSTPPAEPNFTESYTPIKKVHNPRIEIDENDKVLLVGDSMMQGIAPYMLKTFKKLNLKGINLSKHSTGLTYPHYFNWAEAITQAFATYDNIAIVVVILGANDPWSMKKNIAFKSQKWEEIYTQRINDIITIAQSNGARVVWYEVPSVREKSLNDKILYLNSLYEREVRASGEFFLQSNGIVTQGGAYSAFIKNKNGKSIQVRIDDGVHFTSRGYQIMANIFLNTLVVSPQETLQDSESTESALSFERTTEAAINDIQTTQVAQTPQDSIKEAQ</sequence>
<name>A0A0S4PTL5_9HELI</name>
<reference evidence="2" key="3">
    <citation type="submission" date="2015-11" db="EMBL/GenBank/DDBJ databases">
        <authorList>
            <person name="Zhang Y."/>
            <person name="Guo Z."/>
        </authorList>
    </citation>
    <scope>NUCLEOTIDE SEQUENCE</scope>
    <source>
        <strain evidence="2">1</strain>
    </source>
</reference>
<dbReference type="RefSeq" id="WP_064504546.1">
    <property type="nucleotide sequence ID" value="NZ_CAOJBX010000014.1"/>
</dbReference>
<evidence type="ECO:0000313" key="3">
    <source>
        <dbReference type="EMBL" id="TLD78261.1"/>
    </source>
</evidence>
<reference evidence="3 4" key="1">
    <citation type="journal article" date="2014" name="Genome Announc.">
        <title>Draft genome sequences of eight enterohepatic helicobacter species isolated from both laboratory and wild rodents.</title>
        <authorList>
            <person name="Sheh A."/>
            <person name="Shen Z."/>
            <person name="Fox J.G."/>
        </authorList>
    </citation>
    <scope>NUCLEOTIDE SEQUENCE [LARGE SCALE GENOMIC DNA]</scope>
    <source>
        <strain evidence="3 4">MIT 98-6810</strain>
    </source>
</reference>
<dbReference type="KEGG" id="hty:BN2458_PEG0112"/>
<feature type="region of interest" description="Disordered" evidence="1">
    <location>
        <begin position="130"/>
        <end position="155"/>
    </location>
</feature>
<accession>A0A0S4PTL5</accession>
<dbReference type="EMBL" id="LN907858">
    <property type="protein sequence ID" value="CUU38999.1"/>
    <property type="molecule type" value="Genomic_DNA"/>
</dbReference>
<evidence type="ECO:0000313" key="2">
    <source>
        <dbReference type="EMBL" id="CUU38999.1"/>
    </source>
</evidence>
<dbReference type="PANTHER" id="PTHR30383:SF24">
    <property type="entry name" value="THIOESTERASE 1_PROTEASE 1_LYSOPHOSPHOLIPASE L1"/>
    <property type="match status" value="1"/>
</dbReference>
<dbReference type="Gene3D" id="3.40.50.1110">
    <property type="entry name" value="SGNH hydrolase"/>
    <property type="match status" value="1"/>
</dbReference>
<feature type="compositionally biased region" description="Polar residues" evidence="1">
    <location>
        <begin position="130"/>
        <end position="144"/>
    </location>
</feature>
<dbReference type="Proteomes" id="UP000029925">
    <property type="component" value="Unassembled WGS sequence"/>
</dbReference>
<feature type="region of interest" description="Disordered" evidence="1">
    <location>
        <begin position="165"/>
        <end position="184"/>
    </location>
</feature>
<dbReference type="AlphaFoldDB" id="A0A0S4PTL5"/>
<dbReference type="PANTHER" id="PTHR30383">
    <property type="entry name" value="THIOESTERASE 1/PROTEASE 1/LYSOPHOSPHOLIPASE L1"/>
    <property type="match status" value="1"/>
</dbReference>
<evidence type="ECO:0000256" key="1">
    <source>
        <dbReference type="SAM" id="MobiDB-lite"/>
    </source>
</evidence>
<protein>
    <submittedName>
        <fullName evidence="3">DUF459 domain-containing protein</fullName>
    </submittedName>
</protein>
<gene>
    <name evidence="2" type="ORF">BN2458_PEG0112</name>
    <name evidence="3" type="ORF">LS75_006530</name>
</gene>
<dbReference type="InterPro" id="IPR007407">
    <property type="entry name" value="DUF459"/>
</dbReference>
<dbReference type="GeneID" id="78150477"/>
<dbReference type="Pfam" id="PF04311">
    <property type="entry name" value="DUF459"/>
    <property type="match status" value="1"/>
</dbReference>
<dbReference type="SUPFAM" id="SSF52266">
    <property type="entry name" value="SGNH hydrolase"/>
    <property type="match status" value="1"/>
</dbReference>
<dbReference type="InterPro" id="IPR036514">
    <property type="entry name" value="SGNH_hydro_sf"/>
</dbReference>
<dbReference type="GO" id="GO:0004622">
    <property type="term" value="F:phosphatidylcholine lysophospholipase activity"/>
    <property type="evidence" value="ECO:0007669"/>
    <property type="project" value="TreeGrafter"/>
</dbReference>